<name>A0A1L3I577_9RHOB</name>
<reference evidence="2" key="1">
    <citation type="submission" date="2016-07" db="EMBL/GenBank/DDBJ databases">
        <title>Phaeobacter portensis sp. nov., a tropodithietic acid producing bacterium isolated from a German harbor.</title>
        <authorList>
            <person name="Freese H.M."/>
            <person name="Bunk B."/>
            <person name="Breider S."/>
            <person name="Brinkhoff T."/>
        </authorList>
    </citation>
    <scope>NUCLEOTIDE SEQUENCE [LARGE SCALE GENOMIC DNA]</scope>
    <source>
        <strain evidence="2">P97</strain>
    </source>
</reference>
<evidence type="ECO:0000313" key="1">
    <source>
        <dbReference type="EMBL" id="APG47192.1"/>
    </source>
</evidence>
<dbReference type="AlphaFoldDB" id="A0A1L3I577"/>
<dbReference type="EMBL" id="CP016364">
    <property type="protein sequence ID" value="APG47192.1"/>
    <property type="molecule type" value="Genomic_DNA"/>
</dbReference>
<organism evidence="1 2">
    <name type="scientific">Phaeobacter porticola</name>
    <dbReference type="NCBI Taxonomy" id="1844006"/>
    <lineage>
        <taxon>Bacteria</taxon>
        <taxon>Pseudomonadati</taxon>
        <taxon>Pseudomonadota</taxon>
        <taxon>Alphaproteobacteria</taxon>
        <taxon>Rhodobacterales</taxon>
        <taxon>Roseobacteraceae</taxon>
        <taxon>Phaeobacter</taxon>
    </lineage>
</organism>
<sequence length="178" mass="19714">MKFASKLGLVAIGGLALGLGIRHNYERQPERAIAAVELFRAVCVPVSKLGDVGSAPDLSDLVPVGIRQSWADPKSQFVLELTSSHCSISDVLLHMNSEERDQFAALTTALVASEFPMLTLDDSHGLTEWDAFQLWSQFERDDSRRWGVTLSRFSSEETDLSRVFDQSNTVLKVNFVAK</sequence>
<dbReference type="RefSeq" id="WP_072504759.1">
    <property type="nucleotide sequence ID" value="NZ_CP016364.1"/>
</dbReference>
<evidence type="ECO:0000313" key="2">
    <source>
        <dbReference type="Proteomes" id="UP000183859"/>
    </source>
</evidence>
<proteinExistence type="predicted"/>
<accession>A0A1L3I577</accession>
<gene>
    <name evidence="1" type="ORF">PhaeoP97_01779</name>
</gene>
<dbReference type="KEGG" id="php:PhaeoP97_01779"/>
<keyword evidence="2" id="KW-1185">Reference proteome</keyword>
<dbReference type="Proteomes" id="UP000183859">
    <property type="component" value="Chromosome"/>
</dbReference>
<dbReference type="OrthoDB" id="7840426at2"/>
<protein>
    <submittedName>
        <fullName evidence="1">Uncharacterized protein</fullName>
    </submittedName>
</protein>